<dbReference type="AlphaFoldDB" id="A0A0E9WEE9"/>
<accession>A0A0E9WEE9</accession>
<evidence type="ECO:0000313" key="1">
    <source>
        <dbReference type="EMBL" id="JAH88744.1"/>
    </source>
</evidence>
<dbReference type="EMBL" id="GBXM01019833">
    <property type="protein sequence ID" value="JAH88744.1"/>
    <property type="molecule type" value="Transcribed_RNA"/>
</dbReference>
<protein>
    <submittedName>
        <fullName evidence="1">Uncharacterized protein</fullName>
    </submittedName>
</protein>
<name>A0A0E9WEE9_ANGAN</name>
<sequence length="50" mass="5513">MRRCAFLKAGNNLLIVCHLAFTCTCSLALNLRTAVMLPLLPGNRLNNRAL</sequence>
<organism evidence="1">
    <name type="scientific">Anguilla anguilla</name>
    <name type="common">European freshwater eel</name>
    <name type="synonym">Muraena anguilla</name>
    <dbReference type="NCBI Taxonomy" id="7936"/>
    <lineage>
        <taxon>Eukaryota</taxon>
        <taxon>Metazoa</taxon>
        <taxon>Chordata</taxon>
        <taxon>Craniata</taxon>
        <taxon>Vertebrata</taxon>
        <taxon>Euteleostomi</taxon>
        <taxon>Actinopterygii</taxon>
        <taxon>Neopterygii</taxon>
        <taxon>Teleostei</taxon>
        <taxon>Anguilliformes</taxon>
        <taxon>Anguillidae</taxon>
        <taxon>Anguilla</taxon>
    </lineage>
</organism>
<proteinExistence type="predicted"/>
<reference evidence="1" key="2">
    <citation type="journal article" date="2015" name="Fish Shellfish Immunol.">
        <title>Early steps in the European eel (Anguilla anguilla)-Vibrio vulnificus interaction in the gills: Role of the RtxA13 toxin.</title>
        <authorList>
            <person name="Callol A."/>
            <person name="Pajuelo D."/>
            <person name="Ebbesson L."/>
            <person name="Teles M."/>
            <person name="MacKenzie S."/>
            <person name="Amaro C."/>
        </authorList>
    </citation>
    <scope>NUCLEOTIDE SEQUENCE</scope>
</reference>
<reference evidence="1" key="1">
    <citation type="submission" date="2014-11" db="EMBL/GenBank/DDBJ databases">
        <authorList>
            <person name="Amaro Gonzalez C."/>
        </authorList>
    </citation>
    <scope>NUCLEOTIDE SEQUENCE</scope>
</reference>